<dbReference type="InterPro" id="IPR004185">
    <property type="entry name" value="Glyco_hydro_13_lg-like_dom"/>
</dbReference>
<dbReference type="EMBL" id="AP023368">
    <property type="protein sequence ID" value="BCJ98819.1"/>
    <property type="molecule type" value="Genomic_DNA"/>
</dbReference>
<proteinExistence type="inferred from homology"/>
<evidence type="ECO:0000256" key="2">
    <source>
        <dbReference type="ARBA" id="ARBA00022801"/>
    </source>
</evidence>
<dbReference type="Pfam" id="PF02903">
    <property type="entry name" value="Alpha-amylase_N"/>
    <property type="match status" value="1"/>
</dbReference>
<dbReference type="CDD" id="cd11338">
    <property type="entry name" value="AmyAc_CMD"/>
    <property type="match status" value="1"/>
</dbReference>
<feature type="domain" description="Glycosyl hydrolase family 13 catalytic" evidence="4">
    <location>
        <begin position="136"/>
        <end position="492"/>
    </location>
</feature>
<dbReference type="KEGG" id="acht:bsdcttw_18600"/>
<evidence type="ECO:0000259" key="4">
    <source>
        <dbReference type="SMART" id="SM00642"/>
    </source>
</evidence>
<evidence type="ECO:0000256" key="3">
    <source>
        <dbReference type="ARBA" id="ARBA00023295"/>
    </source>
</evidence>
<evidence type="ECO:0000313" key="6">
    <source>
        <dbReference type="Proteomes" id="UP000515703"/>
    </source>
</evidence>
<dbReference type="Gene3D" id="2.60.40.10">
    <property type="entry name" value="Immunoglobulins"/>
    <property type="match status" value="1"/>
</dbReference>
<keyword evidence="6" id="KW-1185">Reference proteome</keyword>
<sequence length="577" mass="68258">MNLEAINHTPKSSDAYAYGENTMHIRLRTAKDDVSAIELVYGIKYDWMNHKKVSMKKILTDELYDYYQTNLELSDTRIGYYFKITGKEESICYTEAGFLEEFPDDMSYCYFFQYPYINKADIHKEPEWVKEAVFYQIFVERFFNGDENNSPKELVPWDSEPKPKSFYGGDLKGILLKLDYLQELGINGIYLTPIFESPSNHKYDTVDYKEIDKYFGDKKVFQEFVRKAHEKGIKIILDAVFNHCSEYFPPFLEVKEKGKASPYYDWFCIEEFPLSKKPLNYQTFGYVSYMPKLNTSNPELKKYLFDTVRYWMEEFEIDGWRLDVSDEIDHHFWREFRNLVKEIKEDAVIIGENWHNAYPWLMGDQFDSVMNYPVTKLCLDYFARRTMKAKEFEKGLGTLLMRYTDQVNEAMLNLLDSHDTERFLYACSENKEKLKNAAAFLFGYRGIPCTYYGTEIGMTGAYDPGCRRGFDWKQENWDMDLYIFYKKLIQIRKTEMALKDGTISFHSNDNLFVMKRSFREENIYIVINNTEEEKHYQLPDKEFTAISELLSGQTYGDNAVDKSFLVPADSALYLKTV</sequence>
<dbReference type="RefSeq" id="WP_185259124.1">
    <property type="nucleotide sequence ID" value="NZ_AP023368.1"/>
</dbReference>
<dbReference type="Gene3D" id="3.90.400.10">
    <property type="entry name" value="Oligo-1,6-glucosidase, Domain 2"/>
    <property type="match status" value="1"/>
</dbReference>
<name>A0A7I8DKA1_9FIRM</name>
<dbReference type="InterPro" id="IPR013780">
    <property type="entry name" value="Glyco_hydro_b"/>
</dbReference>
<dbReference type="SUPFAM" id="SSF51011">
    <property type="entry name" value="Glycosyl hydrolase domain"/>
    <property type="match status" value="1"/>
</dbReference>
<dbReference type="InterPro" id="IPR014756">
    <property type="entry name" value="Ig_E-set"/>
</dbReference>
<dbReference type="InterPro" id="IPR017853">
    <property type="entry name" value="GH"/>
</dbReference>
<dbReference type="GO" id="GO:0004553">
    <property type="term" value="F:hydrolase activity, hydrolyzing O-glycosyl compounds"/>
    <property type="evidence" value="ECO:0007669"/>
    <property type="project" value="InterPro"/>
</dbReference>
<keyword evidence="3" id="KW-0326">Glycosidase</keyword>
<dbReference type="SMART" id="SM00642">
    <property type="entry name" value="Aamy"/>
    <property type="match status" value="1"/>
</dbReference>
<dbReference type="PANTHER" id="PTHR10357">
    <property type="entry name" value="ALPHA-AMYLASE FAMILY MEMBER"/>
    <property type="match status" value="1"/>
</dbReference>
<dbReference type="CDD" id="cd02857">
    <property type="entry name" value="E_set_CDase_PDE_N"/>
    <property type="match status" value="1"/>
</dbReference>
<dbReference type="SUPFAM" id="SSF81296">
    <property type="entry name" value="E set domains"/>
    <property type="match status" value="1"/>
</dbReference>
<dbReference type="InterPro" id="IPR006047">
    <property type="entry name" value="GH13_cat_dom"/>
</dbReference>
<dbReference type="InterPro" id="IPR045857">
    <property type="entry name" value="O16G_dom_2"/>
</dbReference>
<keyword evidence="2" id="KW-0378">Hydrolase</keyword>
<dbReference type="SUPFAM" id="SSF51445">
    <property type="entry name" value="(Trans)glycosidases"/>
    <property type="match status" value="1"/>
</dbReference>
<reference evidence="5 6" key="2">
    <citation type="submission" date="2020-08" db="EMBL/GenBank/DDBJ databases">
        <authorList>
            <person name="Ueki A."/>
            <person name="Tonouchi A."/>
        </authorList>
    </citation>
    <scope>NUCLEOTIDE SEQUENCE [LARGE SCALE GENOMIC DNA]</scope>
    <source>
        <strain evidence="5 6">CTTW</strain>
    </source>
</reference>
<dbReference type="Gene3D" id="2.60.40.1180">
    <property type="entry name" value="Golgi alpha-mannosidase II"/>
    <property type="match status" value="1"/>
</dbReference>
<protein>
    <submittedName>
        <fullName evidence="5">Neopullulanase</fullName>
    </submittedName>
</protein>
<organism evidence="5 6">
    <name type="scientific">Anaerocolumna chitinilytica</name>
    <dbReference type="NCBI Taxonomy" id="1727145"/>
    <lineage>
        <taxon>Bacteria</taxon>
        <taxon>Bacillati</taxon>
        <taxon>Bacillota</taxon>
        <taxon>Clostridia</taxon>
        <taxon>Lachnospirales</taxon>
        <taxon>Lachnospiraceae</taxon>
        <taxon>Anaerocolumna</taxon>
    </lineage>
</organism>
<accession>A0A7I8DKA1</accession>
<reference evidence="5 6" key="1">
    <citation type="submission" date="2020-08" db="EMBL/GenBank/DDBJ databases">
        <title>Draft genome sequencing of an Anaerocolumna strain isolated from anoxic soil subjected to BSD treatment.</title>
        <authorList>
            <person name="Uek A."/>
            <person name="Tonouchi A."/>
        </authorList>
    </citation>
    <scope>NUCLEOTIDE SEQUENCE [LARGE SCALE GENOMIC DNA]</scope>
    <source>
        <strain evidence="5 6">CTTW</strain>
    </source>
</reference>
<gene>
    <name evidence="5" type="ORF">bsdcttw_18600</name>
</gene>
<dbReference type="GO" id="GO:0005975">
    <property type="term" value="P:carbohydrate metabolic process"/>
    <property type="evidence" value="ECO:0007669"/>
    <property type="project" value="InterPro"/>
</dbReference>
<dbReference type="AlphaFoldDB" id="A0A7I8DKA1"/>
<dbReference type="Proteomes" id="UP000515703">
    <property type="component" value="Chromosome"/>
</dbReference>
<dbReference type="PANTHER" id="PTHR10357:SF210">
    <property type="entry name" value="MALTODEXTRIN GLUCOSIDASE"/>
    <property type="match status" value="1"/>
</dbReference>
<dbReference type="Pfam" id="PF00128">
    <property type="entry name" value="Alpha-amylase"/>
    <property type="match status" value="1"/>
</dbReference>
<comment type="similarity">
    <text evidence="1">Belongs to the glycosyl hydrolase 13 family.</text>
</comment>
<evidence type="ECO:0000313" key="5">
    <source>
        <dbReference type="EMBL" id="BCJ98819.1"/>
    </source>
</evidence>
<evidence type="ECO:0000256" key="1">
    <source>
        <dbReference type="ARBA" id="ARBA00008061"/>
    </source>
</evidence>
<dbReference type="InterPro" id="IPR013783">
    <property type="entry name" value="Ig-like_fold"/>
</dbReference>
<dbReference type="Gene3D" id="3.20.20.80">
    <property type="entry name" value="Glycosidases"/>
    <property type="match status" value="1"/>
</dbReference>